<dbReference type="RefSeq" id="XP_062770986.1">
    <property type="nucleotide sequence ID" value="XM_062907895.1"/>
</dbReference>
<feature type="compositionally biased region" description="Low complexity" evidence="2">
    <location>
        <begin position="138"/>
        <end position="147"/>
    </location>
</feature>
<accession>A0ABR0I0B0</accession>
<feature type="region of interest" description="Disordered" evidence="2">
    <location>
        <begin position="135"/>
        <end position="163"/>
    </location>
</feature>
<protein>
    <recommendedName>
        <fullName evidence="5">Pentatricopeptide repeat-containing protein</fullName>
    </recommendedName>
</protein>
<dbReference type="EMBL" id="JAFFHB010000001">
    <property type="protein sequence ID" value="KAK4673664.1"/>
    <property type="molecule type" value="Genomic_DNA"/>
</dbReference>
<dbReference type="PANTHER" id="PTHR47933:SF40">
    <property type="entry name" value="PENTATRICOPEPTIDE REPEAT-CONTAINING PROTEIN 1, MITOCHONDRIAL-RELATED"/>
    <property type="match status" value="1"/>
</dbReference>
<reference evidence="3 4" key="1">
    <citation type="journal article" date="2023" name="bioRxiv">
        <title>High-quality genome assemblies of four members of thePodospora anserinaspecies complex.</title>
        <authorList>
            <person name="Ament-Velasquez S.L."/>
            <person name="Vogan A.A."/>
            <person name="Wallerman O."/>
            <person name="Hartmann F."/>
            <person name="Gautier V."/>
            <person name="Silar P."/>
            <person name="Giraud T."/>
            <person name="Johannesson H."/>
        </authorList>
    </citation>
    <scope>NUCLEOTIDE SEQUENCE [LARGE SCALE GENOMIC DNA]</scope>
    <source>
        <strain evidence="3 4">CBS 411.78</strain>
    </source>
</reference>
<keyword evidence="4" id="KW-1185">Reference proteome</keyword>
<evidence type="ECO:0000313" key="4">
    <source>
        <dbReference type="Proteomes" id="UP001326199"/>
    </source>
</evidence>
<dbReference type="GeneID" id="87928238"/>
<sequence length="930" mass="105608">MREELAVGQSLGDWFGCASRKAPKILEGPGCFCRAVRGAESLSTGIGEPIRDFGAVRDQRWGQKVTELSEPVRIDGMKQAIHSFSFQRLFSCLFLSSSHAFPMPPRTLSLDLGRTSNYVCKSCLAHLRPVTNQPPQWLARQASTARSLRSRTRKPATELKDKDPDPVEIQRMLAEDLFNGSAAQSNLDIKYFSENIKTSERKSLQTNEEFSEDSTGLDHEVLTSIEDLERRMLDTLKLINTMEKEGKKEKAAQLRKQFKTTIRAQYKGKVGPGGEAYGVLRIKGFSGPRYRVVEDLNIFLAREKVLEKGVPSHKDLAECWKFYSSARKTLALDWAKVPREVWDFLFMVLSFDSRDNPNRMQHTYVLAKDMQAAKVPLSDSQQLLAIEAMFIEGWETEAIDAWKKAVITIGSNKETFTPYYELGVRMCALHGDVERAQQAADTLLRSSHPPSPRIIIPIVRALAAKESMLDEAWERYQDMRTLLGGSMTIEDYDEIIGSFLTVGAVEQGLQAFVDMMFSEAIDIRGRDRLPMVVGNHFFTGKWLKRLIGAGDLDGAYKVVTYLQKKGIITAPVQLNGLIAAWMRSGAAENLEKADKVAWQMIQARLDFVELRKRESIANGNITLYNPKPNAVNEKQELKNEVEPKCLTRATAETFSLLAENYCSRRLHERLEELFKVLDQAEIMPTTFLMNQLIRSYSQANETKKALNLYSRLADEIGVQPDGHTFLTMFNSLSVNRLIKRIPTFTEHDVASARKFFKDMVETRWEFDTPELFGQLPRTILFSMFKAKDWVGAIVACRAMRRIFGFHPTDALLVELMSGIGSLQVKTKRNTLRLTEGARIIENFKHGYRKDLIKQGHPGEEMTPEELVEENHAVFEQIVYRKAKVRQVVPEDLKKWVGEVSKEMGVYDIVVKGDQEAISECMKFDRQAIMG</sequence>
<evidence type="ECO:0000313" key="3">
    <source>
        <dbReference type="EMBL" id="KAK4673664.1"/>
    </source>
</evidence>
<keyword evidence="1" id="KW-0677">Repeat</keyword>
<evidence type="ECO:0000256" key="2">
    <source>
        <dbReference type="SAM" id="MobiDB-lite"/>
    </source>
</evidence>
<dbReference type="InterPro" id="IPR051240">
    <property type="entry name" value="Mito_RNA-Proc/Resp"/>
</dbReference>
<proteinExistence type="predicted"/>
<evidence type="ECO:0008006" key="5">
    <source>
        <dbReference type="Google" id="ProtNLM"/>
    </source>
</evidence>
<dbReference type="Gene3D" id="1.25.40.10">
    <property type="entry name" value="Tetratricopeptide repeat domain"/>
    <property type="match status" value="2"/>
</dbReference>
<name>A0ABR0I0B0_9PEZI</name>
<evidence type="ECO:0000256" key="1">
    <source>
        <dbReference type="ARBA" id="ARBA00022737"/>
    </source>
</evidence>
<comment type="caution">
    <text evidence="3">The sequence shown here is derived from an EMBL/GenBank/DDBJ whole genome shotgun (WGS) entry which is preliminary data.</text>
</comment>
<dbReference type="Proteomes" id="UP001326199">
    <property type="component" value="Unassembled WGS sequence"/>
</dbReference>
<dbReference type="PANTHER" id="PTHR47933">
    <property type="entry name" value="PENTATRICOPEPTIDE REPEAT-CONTAINING PROTEIN 1, MITOCHONDRIAL"/>
    <property type="match status" value="1"/>
</dbReference>
<dbReference type="InterPro" id="IPR011990">
    <property type="entry name" value="TPR-like_helical_dom_sf"/>
</dbReference>
<gene>
    <name evidence="3" type="ORF">QC763_113170</name>
</gene>
<organism evidence="3 4">
    <name type="scientific">Podospora pseudopauciseta</name>
    <dbReference type="NCBI Taxonomy" id="2093780"/>
    <lineage>
        <taxon>Eukaryota</taxon>
        <taxon>Fungi</taxon>
        <taxon>Dikarya</taxon>
        <taxon>Ascomycota</taxon>
        <taxon>Pezizomycotina</taxon>
        <taxon>Sordariomycetes</taxon>
        <taxon>Sordariomycetidae</taxon>
        <taxon>Sordariales</taxon>
        <taxon>Podosporaceae</taxon>
        <taxon>Podospora</taxon>
    </lineage>
</organism>